<dbReference type="AlphaFoldDB" id="A0ABD1E2D3"/>
<evidence type="ECO:0000313" key="2">
    <source>
        <dbReference type="Proteomes" id="UP001566132"/>
    </source>
</evidence>
<protein>
    <submittedName>
        <fullName evidence="1">Uncharacterized protein</fullName>
    </submittedName>
</protein>
<dbReference type="EMBL" id="JBDJPC010000013">
    <property type="protein sequence ID" value="KAL1488841.1"/>
    <property type="molecule type" value="Genomic_DNA"/>
</dbReference>
<reference evidence="1 2" key="1">
    <citation type="submission" date="2024-05" db="EMBL/GenBank/DDBJ databases">
        <title>Genetic variation in Jamaican populations of the coffee berry borer (Hypothenemus hampei).</title>
        <authorList>
            <person name="Errbii M."/>
            <person name="Myrie A."/>
        </authorList>
    </citation>
    <scope>NUCLEOTIDE SEQUENCE [LARGE SCALE GENOMIC DNA]</scope>
    <source>
        <strain evidence="1">JA-Hopewell-2020-01-JO</strain>
        <tissue evidence="1">Whole body</tissue>
    </source>
</reference>
<evidence type="ECO:0000313" key="1">
    <source>
        <dbReference type="EMBL" id="KAL1488841.1"/>
    </source>
</evidence>
<gene>
    <name evidence="1" type="ORF">ABEB36_014636</name>
</gene>
<keyword evidence="2" id="KW-1185">Reference proteome</keyword>
<comment type="caution">
    <text evidence="1">The sequence shown here is derived from an EMBL/GenBank/DDBJ whole genome shotgun (WGS) entry which is preliminary data.</text>
</comment>
<organism evidence="1 2">
    <name type="scientific">Hypothenemus hampei</name>
    <name type="common">Coffee berry borer</name>
    <dbReference type="NCBI Taxonomy" id="57062"/>
    <lineage>
        <taxon>Eukaryota</taxon>
        <taxon>Metazoa</taxon>
        <taxon>Ecdysozoa</taxon>
        <taxon>Arthropoda</taxon>
        <taxon>Hexapoda</taxon>
        <taxon>Insecta</taxon>
        <taxon>Pterygota</taxon>
        <taxon>Neoptera</taxon>
        <taxon>Endopterygota</taxon>
        <taxon>Coleoptera</taxon>
        <taxon>Polyphaga</taxon>
        <taxon>Cucujiformia</taxon>
        <taxon>Curculionidae</taxon>
        <taxon>Scolytinae</taxon>
        <taxon>Hypothenemus</taxon>
    </lineage>
</organism>
<sequence length="100" mass="11165">MGLSFYNFSCRISIVLATKNEVLVKKVQNKEVDVPKNLDNVISSAPNDNEQSYILPVFENQPTYSNATFNTPEDSPDMKNNKLIDIAGGTFKTSSLFMLI</sequence>
<proteinExistence type="predicted"/>
<name>A0ABD1E2D3_HYPHA</name>
<dbReference type="Proteomes" id="UP001566132">
    <property type="component" value="Unassembled WGS sequence"/>
</dbReference>
<accession>A0ABD1E2D3</accession>